<gene>
    <name evidence="2" type="ORF">GCM10017083_55000</name>
</gene>
<dbReference type="AlphaFoldDB" id="A0A918XXJ6"/>
<sequence length="176" mass="18998">MPILTADSSFLLVVDFQARLMPAIDHGADAVANARRLLDAAALFAVPVLFTEQNPDGLGATVPELAGGHPVFHKMTFDAVRTPGFLDRIPADREIVVAGCETHVCVLQTVLGLLDAGRRVQVVSDAVGSRRPDNKAAGLHRMERHGAGTVTTEMAVFEWLGSAEHPRFREAIRLIK</sequence>
<dbReference type="Pfam" id="PF00857">
    <property type="entry name" value="Isochorismatase"/>
    <property type="match status" value="1"/>
</dbReference>
<dbReference type="PANTHER" id="PTHR14119:SF3">
    <property type="entry name" value="ISOCHORISMATASE DOMAIN-CONTAINING PROTEIN 2"/>
    <property type="match status" value="1"/>
</dbReference>
<dbReference type="InterPro" id="IPR050993">
    <property type="entry name" value="Isochorismatase_domain"/>
</dbReference>
<proteinExistence type="predicted"/>
<feature type="domain" description="Isochorismatase-like" evidence="1">
    <location>
        <begin position="10"/>
        <end position="153"/>
    </location>
</feature>
<organism evidence="2 3">
    <name type="scientific">Thalassobaculum fulvum</name>
    <dbReference type="NCBI Taxonomy" id="1633335"/>
    <lineage>
        <taxon>Bacteria</taxon>
        <taxon>Pseudomonadati</taxon>
        <taxon>Pseudomonadota</taxon>
        <taxon>Alphaproteobacteria</taxon>
        <taxon>Rhodospirillales</taxon>
        <taxon>Thalassobaculaceae</taxon>
        <taxon>Thalassobaculum</taxon>
    </lineage>
</organism>
<keyword evidence="3" id="KW-1185">Reference proteome</keyword>
<comment type="caution">
    <text evidence="2">The sequence shown here is derived from an EMBL/GenBank/DDBJ whole genome shotgun (WGS) entry which is preliminary data.</text>
</comment>
<dbReference type="Proteomes" id="UP000630353">
    <property type="component" value="Unassembled WGS sequence"/>
</dbReference>
<dbReference type="PANTHER" id="PTHR14119">
    <property type="entry name" value="HYDROLASE"/>
    <property type="match status" value="1"/>
</dbReference>
<dbReference type="EMBL" id="BMZS01000018">
    <property type="protein sequence ID" value="GHD63976.1"/>
    <property type="molecule type" value="Genomic_DNA"/>
</dbReference>
<evidence type="ECO:0000259" key="1">
    <source>
        <dbReference type="Pfam" id="PF00857"/>
    </source>
</evidence>
<name>A0A918XXJ6_9PROT</name>
<protein>
    <submittedName>
        <fullName evidence="2">Isochorismatase</fullName>
    </submittedName>
</protein>
<dbReference type="RefSeq" id="WP_189995838.1">
    <property type="nucleotide sequence ID" value="NZ_BMZS01000018.1"/>
</dbReference>
<dbReference type="InterPro" id="IPR036380">
    <property type="entry name" value="Isochorismatase-like_sf"/>
</dbReference>
<reference evidence="2" key="1">
    <citation type="journal article" date="2014" name="Int. J. Syst. Evol. Microbiol.">
        <title>Complete genome sequence of Corynebacterium casei LMG S-19264T (=DSM 44701T), isolated from a smear-ripened cheese.</title>
        <authorList>
            <consortium name="US DOE Joint Genome Institute (JGI-PGF)"/>
            <person name="Walter F."/>
            <person name="Albersmeier A."/>
            <person name="Kalinowski J."/>
            <person name="Ruckert C."/>
        </authorList>
    </citation>
    <scope>NUCLEOTIDE SEQUENCE</scope>
    <source>
        <strain evidence="2">KCTC 42651</strain>
    </source>
</reference>
<evidence type="ECO:0000313" key="2">
    <source>
        <dbReference type="EMBL" id="GHD63976.1"/>
    </source>
</evidence>
<dbReference type="InterPro" id="IPR000868">
    <property type="entry name" value="Isochorismatase-like_dom"/>
</dbReference>
<reference evidence="2" key="2">
    <citation type="submission" date="2020-09" db="EMBL/GenBank/DDBJ databases">
        <authorList>
            <person name="Sun Q."/>
            <person name="Kim S."/>
        </authorList>
    </citation>
    <scope>NUCLEOTIDE SEQUENCE</scope>
    <source>
        <strain evidence="2">KCTC 42651</strain>
    </source>
</reference>
<dbReference type="SUPFAM" id="SSF52499">
    <property type="entry name" value="Isochorismatase-like hydrolases"/>
    <property type="match status" value="1"/>
</dbReference>
<accession>A0A918XXJ6</accession>
<dbReference type="Gene3D" id="3.40.50.850">
    <property type="entry name" value="Isochorismatase-like"/>
    <property type="match status" value="1"/>
</dbReference>
<evidence type="ECO:0000313" key="3">
    <source>
        <dbReference type="Proteomes" id="UP000630353"/>
    </source>
</evidence>